<accession>A0ABT0YMC6</accession>
<dbReference type="RefSeq" id="WP_251778083.1">
    <property type="nucleotide sequence ID" value="NZ_JAMKFE010000005.1"/>
</dbReference>
<gene>
    <name evidence="3" type="ORF">M8A51_10080</name>
</gene>
<dbReference type="SUPFAM" id="SSF48452">
    <property type="entry name" value="TPR-like"/>
    <property type="match status" value="1"/>
</dbReference>
<protein>
    <submittedName>
        <fullName evidence="3">Tetratricopeptide repeat protein</fullName>
    </submittedName>
</protein>
<dbReference type="SMART" id="SM00028">
    <property type="entry name" value="TPR"/>
    <property type="match status" value="3"/>
</dbReference>
<dbReference type="InterPro" id="IPR052384">
    <property type="entry name" value="TMTC_O-mannosyltransferase"/>
</dbReference>
<keyword evidence="1" id="KW-0802">TPR repeat</keyword>
<evidence type="ECO:0000313" key="4">
    <source>
        <dbReference type="Proteomes" id="UP001165541"/>
    </source>
</evidence>
<name>A0ABT0YMC6_9BURK</name>
<organism evidence="3 4">
    <name type="scientific">Caldimonas mangrovi</name>
    <dbReference type="NCBI Taxonomy" id="2944811"/>
    <lineage>
        <taxon>Bacteria</taxon>
        <taxon>Pseudomonadati</taxon>
        <taxon>Pseudomonadota</taxon>
        <taxon>Betaproteobacteria</taxon>
        <taxon>Burkholderiales</taxon>
        <taxon>Sphaerotilaceae</taxon>
        <taxon>Caldimonas</taxon>
    </lineage>
</organism>
<evidence type="ECO:0000313" key="3">
    <source>
        <dbReference type="EMBL" id="MCM5679880.1"/>
    </source>
</evidence>
<dbReference type="PANTHER" id="PTHR44216:SF3">
    <property type="entry name" value="PROTEIN O-MANNOSYL-TRANSFERASE TMTC2"/>
    <property type="match status" value="1"/>
</dbReference>
<feature type="signal peptide" evidence="2">
    <location>
        <begin position="1"/>
        <end position="26"/>
    </location>
</feature>
<proteinExistence type="predicted"/>
<dbReference type="PROSITE" id="PS50005">
    <property type="entry name" value="TPR"/>
    <property type="match status" value="1"/>
</dbReference>
<evidence type="ECO:0000256" key="1">
    <source>
        <dbReference type="PROSITE-ProRule" id="PRU00339"/>
    </source>
</evidence>
<keyword evidence="4" id="KW-1185">Reference proteome</keyword>
<evidence type="ECO:0000256" key="2">
    <source>
        <dbReference type="SAM" id="SignalP"/>
    </source>
</evidence>
<dbReference type="Proteomes" id="UP001165541">
    <property type="component" value="Unassembled WGS sequence"/>
</dbReference>
<reference evidence="3" key="1">
    <citation type="submission" date="2022-05" db="EMBL/GenBank/DDBJ databases">
        <title>Schlegelella sp. nov., isolated from mangrove soil.</title>
        <authorList>
            <person name="Liu Y."/>
            <person name="Ge X."/>
            <person name="Liu W."/>
        </authorList>
    </citation>
    <scope>NUCLEOTIDE SEQUENCE</scope>
    <source>
        <strain evidence="3">S2-27</strain>
    </source>
</reference>
<comment type="caution">
    <text evidence="3">The sequence shown here is derived from an EMBL/GenBank/DDBJ whole genome shotgun (WGS) entry which is preliminary data.</text>
</comment>
<feature type="chain" id="PRO_5045838609" evidence="2">
    <location>
        <begin position="27"/>
        <end position="175"/>
    </location>
</feature>
<keyword evidence="2" id="KW-0732">Signal</keyword>
<dbReference type="Pfam" id="PF14559">
    <property type="entry name" value="TPR_19"/>
    <property type="match status" value="1"/>
</dbReference>
<dbReference type="PANTHER" id="PTHR44216">
    <property type="entry name" value="PROTEIN O-MANNOSYL-TRANSFERASE TMTC2"/>
    <property type="match status" value="1"/>
</dbReference>
<dbReference type="InterPro" id="IPR011990">
    <property type="entry name" value="TPR-like_helical_dom_sf"/>
</dbReference>
<dbReference type="InterPro" id="IPR019734">
    <property type="entry name" value="TPR_rpt"/>
</dbReference>
<sequence length="175" mass="19087">MRLGFHRRPLPCLLLALAALAGPASADDAGHAKELLRAGKTADAMLKVEQALARQPADLQLRFLKGVVLAEQKKTSEAIAQFTRLIQDHPSLPEPYNNLAVLYSELGQYDKARVALEMAVRAQPNYAAAHENLGDVYAKLASEAYARALQIDADNRAVPPKLALIRELFATPPVR</sequence>
<dbReference type="Gene3D" id="1.25.40.10">
    <property type="entry name" value="Tetratricopeptide repeat domain"/>
    <property type="match status" value="1"/>
</dbReference>
<feature type="repeat" description="TPR" evidence="1">
    <location>
        <begin position="93"/>
        <end position="126"/>
    </location>
</feature>
<dbReference type="EMBL" id="JAMKFE010000005">
    <property type="protein sequence ID" value="MCM5679880.1"/>
    <property type="molecule type" value="Genomic_DNA"/>
</dbReference>